<dbReference type="PATRIC" id="fig|29422.6.peg.1411"/>
<dbReference type="RefSeq" id="WP_058441417.1">
    <property type="nucleotide sequence ID" value="NZ_CAAAHU010000028.1"/>
</dbReference>
<name>A0A0W0SM34_9GAMM</name>
<gene>
    <name evidence="1" type="ORF">Lbru_1334</name>
</gene>
<reference evidence="1 2" key="1">
    <citation type="submission" date="2015-11" db="EMBL/GenBank/DDBJ databases">
        <title>Genomic analysis of 38 Legionella species identifies large and diverse effector repertoires.</title>
        <authorList>
            <person name="Burstein D."/>
            <person name="Amaro F."/>
            <person name="Zusman T."/>
            <person name="Lifshitz Z."/>
            <person name="Cohen O."/>
            <person name="Gilbert J.A."/>
            <person name="Pupko T."/>
            <person name="Shuman H.A."/>
            <person name="Segal G."/>
        </authorList>
    </citation>
    <scope>NUCLEOTIDE SEQUENCE [LARGE SCALE GENOMIC DNA]</scope>
    <source>
        <strain evidence="1 2">ATCC 43878</strain>
    </source>
</reference>
<comment type="caution">
    <text evidence="1">The sequence shown here is derived from an EMBL/GenBank/DDBJ whole genome shotgun (WGS) entry which is preliminary data.</text>
</comment>
<dbReference type="AlphaFoldDB" id="A0A0W0SM34"/>
<accession>A0A0W0SM34</accession>
<dbReference type="EMBL" id="LNXV01000009">
    <property type="protein sequence ID" value="KTC84466.1"/>
    <property type="molecule type" value="Genomic_DNA"/>
</dbReference>
<organism evidence="1 2">
    <name type="scientific">Legionella brunensis</name>
    <dbReference type="NCBI Taxonomy" id="29422"/>
    <lineage>
        <taxon>Bacteria</taxon>
        <taxon>Pseudomonadati</taxon>
        <taxon>Pseudomonadota</taxon>
        <taxon>Gammaproteobacteria</taxon>
        <taxon>Legionellales</taxon>
        <taxon>Legionellaceae</taxon>
        <taxon>Legionella</taxon>
    </lineage>
</organism>
<proteinExistence type="predicted"/>
<evidence type="ECO:0000313" key="1">
    <source>
        <dbReference type="EMBL" id="KTC84466.1"/>
    </source>
</evidence>
<protein>
    <submittedName>
        <fullName evidence="1">Uncharacterized protein</fullName>
    </submittedName>
</protein>
<sequence>MKLFRKIVEVKEPASGDYVGVATGQENLIIPNVSSCLAIVFQLKNQITIGGHVPMIWGKNDTFQLSANADKVLDAMLQVTRATPSLVVFIGDESNWNDPNSPFGSEIVNSLLMRKGLRNTPCVFYDKEKIANANVRIARLFC</sequence>
<evidence type="ECO:0000313" key="2">
    <source>
        <dbReference type="Proteomes" id="UP000054742"/>
    </source>
</evidence>
<keyword evidence="2" id="KW-1185">Reference proteome</keyword>
<dbReference type="Proteomes" id="UP000054742">
    <property type="component" value="Unassembled WGS sequence"/>
</dbReference>